<dbReference type="EMBL" id="JAFIDA010000001">
    <property type="protein sequence ID" value="MBP1325207.1"/>
    <property type="molecule type" value="Genomic_DNA"/>
</dbReference>
<dbReference type="InterPro" id="IPR039422">
    <property type="entry name" value="MarR/SlyA-like"/>
</dbReference>
<name>A0A940PJS7_9MICO</name>
<dbReference type="RefSeq" id="WP_342452052.1">
    <property type="nucleotide sequence ID" value="NZ_JAFIDA010000001.1"/>
</dbReference>
<reference evidence="2" key="1">
    <citation type="submission" date="2021-02" db="EMBL/GenBank/DDBJ databases">
        <title>Sequencing the genomes of 1000 actinobacteria strains.</title>
        <authorList>
            <person name="Klenk H.-P."/>
        </authorList>
    </citation>
    <scope>NUCLEOTIDE SEQUENCE</scope>
    <source>
        <strain evidence="2">DSM 22850</strain>
    </source>
</reference>
<comment type="caution">
    <text evidence="2">The sequence shown here is derived from an EMBL/GenBank/DDBJ whole genome shotgun (WGS) entry which is preliminary data.</text>
</comment>
<evidence type="ECO:0000313" key="3">
    <source>
        <dbReference type="Proteomes" id="UP000675163"/>
    </source>
</evidence>
<gene>
    <name evidence="2" type="ORF">JOF28_000439</name>
</gene>
<dbReference type="PROSITE" id="PS50995">
    <property type="entry name" value="HTH_MARR_2"/>
    <property type="match status" value="1"/>
</dbReference>
<dbReference type="CDD" id="cd00090">
    <property type="entry name" value="HTH_ARSR"/>
    <property type="match status" value="1"/>
</dbReference>
<dbReference type="Proteomes" id="UP000675163">
    <property type="component" value="Unassembled WGS sequence"/>
</dbReference>
<dbReference type="PANTHER" id="PTHR33164">
    <property type="entry name" value="TRANSCRIPTIONAL REGULATOR, MARR FAMILY"/>
    <property type="match status" value="1"/>
</dbReference>
<organism evidence="2 3">
    <name type="scientific">Leucobacter exalbidus</name>
    <dbReference type="NCBI Taxonomy" id="662960"/>
    <lineage>
        <taxon>Bacteria</taxon>
        <taxon>Bacillati</taxon>
        <taxon>Actinomycetota</taxon>
        <taxon>Actinomycetes</taxon>
        <taxon>Micrococcales</taxon>
        <taxon>Microbacteriaceae</taxon>
        <taxon>Leucobacter</taxon>
    </lineage>
</organism>
<dbReference type="InterPro" id="IPR000835">
    <property type="entry name" value="HTH_MarR-typ"/>
</dbReference>
<evidence type="ECO:0000313" key="2">
    <source>
        <dbReference type="EMBL" id="MBP1325207.1"/>
    </source>
</evidence>
<dbReference type="InterPro" id="IPR036388">
    <property type="entry name" value="WH-like_DNA-bd_sf"/>
</dbReference>
<sequence>MNTPEPAVPFLPAVPFQPATPPRDTLMPEIIAEFSETVAFVRGRWARYAAEFHPELKKAGIAMLQVIRRNGSTTATELCQLLDMDKALVSRQITKLRELGLVDAAATPEDRRVVCLTASDQAVEFLDGIRVRWAETYRERFTDWSVEDLQQLKIGLRRFNQDQG</sequence>
<dbReference type="GO" id="GO:0006950">
    <property type="term" value="P:response to stress"/>
    <property type="evidence" value="ECO:0007669"/>
    <property type="project" value="TreeGrafter"/>
</dbReference>
<evidence type="ECO:0000259" key="1">
    <source>
        <dbReference type="PROSITE" id="PS50995"/>
    </source>
</evidence>
<dbReference type="GO" id="GO:0003677">
    <property type="term" value="F:DNA binding"/>
    <property type="evidence" value="ECO:0007669"/>
    <property type="project" value="UniProtKB-KW"/>
</dbReference>
<dbReference type="InterPro" id="IPR036390">
    <property type="entry name" value="WH_DNA-bd_sf"/>
</dbReference>
<dbReference type="GO" id="GO:0003700">
    <property type="term" value="F:DNA-binding transcription factor activity"/>
    <property type="evidence" value="ECO:0007669"/>
    <property type="project" value="InterPro"/>
</dbReference>
<dbReference type="AlphaFoldDB" id="A0A940PJS7"/>
<dbReference type="PANTHER" id="PTHR33164:SF57">
    <property type="entry name" value="MARR-FAMILY TRANSCRIPTIONAL REGULATOR"/>
    <property type="match status" value="1"/>
</dbReference>
<dbReference type="SUPFAM" id="SSF46785">
    <property type="entry name" value="Winged helix' DNA-binding domain"/>
    <property type="match status" value="1"/>
</dbReference>
<keyword evidence="2" id="KW-0238">DNA-binding</keyword>
<dbReference type="SMART" id="SM00347">
    <property type="entry name" value="HTH_MARR"/>
    <property type="match status" value="1"/>
</dbReference>
<feature type="domain" description="HTH marR-type" evidence="1">
    <location>
        <begin position="27"/>
        <end position="161"/>
    </location>
</feature>
<dbReference type="Gene3D" id="1.10.10.10">
    <property type="entry name" value="Winged helix-like DNA-binding domain superfamily/Winged helix DNA-binding domain"/>
    <property type="match status" value="1"/>
</dbReference>
<proteinExistence type="predicted"/>
<protein>
    <submittedName>
        <fullName evidence="2">DNA-binding MarR family transcriptional regulator</fullName>
    </submittedName>
</protein>
<keyword evidence="3" id="KW-1185">Reference proteome</keyword>
<dbReference type="InterPro" id="IPR011991">
    <property type="entry name" value="ArsR-like_HTH"/>
</dbReference>
<accession>A0A940PJS7</accession>
<dbReference type="Pfam" id="PF12802">
    <property type="entry name" value="MarR_2"/>
    <property type="match status" value="1"/>
</dbReference>